<evidence type="ECO:0000313" key="2">
    <source>
        <dbReference type="Proteomes" id="UP000829398"/>
    </source>
</evidence>
<proteinExistence type="predicted"/>
<dbReference type="Proteomes" id="UP000829398">
    <property type="component" value="Chromosome 8"/>
</dbReference>
<keyword evidence="2" id="KW-1185">Reference proteome</keyword>
<name>A0ACB8IGR0_CITSI</name>
<reference evidence="2" key="1">
    <citation type="journal article" date="2023" name="Hortic. Res.">
        <title>A chromosome-level phased genome enabling allele-level studies in sweet orange: a case study on citrus Huanglongbing tolerance.</title>
        <authorList>
            <person name="Wu B."/>
            <person name="Yu Q."/>
            <person name="Deng Z."/>
            <person name="Duan Y."/>
            <person name="Luo F."/>
            <person name="Gmitter F. Jr."/>
        </authorList>
    </citation>
    <scope>NUCLEOTIDE SEQUENCE [LARGE SCALE GENOMIC DNA]</scope>
    <source>
        <strain evidence="2">cv. Valencia</strain>
    </source>
</reference>
<sequence>MVDQPSQNLNTHSLYSFEQEDDEAYWSNDDNEDITPADDEIRLNWDDEGVDVGHSEGCEEVDYKDSEEEDRILSNCESDDREHGLLSDSEDEQSFHCSKSNPNEMIEISVGQEFDNVKHFRRVLENYVIKNGFDLNRIKNEKRRFRAKCSNEGCPWFIYAALVESGTKFRIQKLNNVHECNGVLESKEASYKWIASQFEGTLKNNPKMPVKGMKDELVSNLGIKASMKKMYRAKKRAMDKLNGNYANSYQRLRDYAQILKQSNPNTLVKMKFVPSFDQDRRPALKFQRFMLSFVALKNGFINGCRWFIGLDGCHLKGHFRGVLLSAVALDANNGIFPIAVCICESECADSWKWFLAILSEWLNIENQSRVTFMTYRQKGILLGLEAYWHGATVRHCARHIFANLRSNHPDIIYRNLFWTAARATSEKEWEDNMNKIKTAKKDTQAAYDYLIKIDKKQWARHAFPDDVKVDHVTNNLNESWNSWLNEYKDKPVLTLMEFIRKKVMKRLYKRHSNARKWIGKLPPTVRRKLNVSRQEGRYVRVLMASEYEFEVIDENNKTFIVNMQNKTCDCGVYQICGIPCKHIIPCIALRHEDAADYVDKKLTVEAYLATYANIIHPLPYQSTWAVVEGLKVLSPYVKTRVCRPKIVRKREPGEEQGKRKTKQKCSSCAIFGHNKRSYKRPIDSTQHPSGKPKFLFFFFFTFLYKKKEQPHKI</sequence>
<dbReference type="EMBL" id="CM039177">
    <property type="protein sequence ID" value="KAH9696247.1"/>
    <property type="molecule type" value="Genomic_DNA"/>
</dbReference>
<organism evidence="1 2">
    <name type="scientific">Citrus sinensis</name>
    <name type="common">Sweet orange</name>
    <name type="synonym">Citrus aurantium var. sinensis</name>
    <dbReference type="NCBI Taxonomy" id="2711"/>
    <lineage>
        <taxon>Eukaryota</taxon>
        <taxon>Viridiplantae</taxon>
        <taxon>Streptophyta</taxon>
        <taxon>Embryophyta</taxon>
        <taxon>Tracheophyta</taxon>
        <taxon>Spermatophyta</taxon>
        <taxon>Magnoliopsida</taxon>
        <taxon>eudicotyledons</taxon>
        <taxon>Gunneridae</taxon>
        <taxon>Pentapetalae</taxon>
        <taxon>rosids</taxon>
        <taxon>malvids</taxon>
        <taxon>Sapindales</taxon>
        <taxon>Rutaceae</taxon>
        <taxon>Aurantioideae</taxon>
        <taxon>Citrus</taxon>
    </lineage>
</organism>
<protein>
    <submittedName>
        <fullName evidence="1">SWIM-type domain-containing protein</fullName>
    </submittedName>
</protein>
<comment type="caution">
    <text evidence="1">The sequence shown here is derived from an EMBL/GenBank/DDBJ whole genome shotgun (WGS) entry which is preliminary data.</text>
</comment>
<gene>
    <name evidence="1" type="ORF">KPL71_023107</name>
</gene>
<accession>A0ACB8IGR0</accession>
<evidence type="ECO:0000313" key="1">
    <source>
        <dbReference type="EMBL" id="KAH9696247.1"/>
    </source>
</evidence>